<dbReference type="OrthoDB" id="5860513at2759"/>
<dbReference type="Gene3D" id="1.20.120.1900">
    <property type="entry name" value="Gamma-tubulin complex, C-terminal domain"/>
    <property type="match status" value="1"/>
</dbReference>
<dbReference type="GO" id="GO:0051011">
    <property type="term" value="F:microtubule minus-end binding"/>
    <property type="evidence" value="ECO:0007669"/>
    <property type="project" value="TreeGrafter"/>
</dbReference>
<dbReference type="Pfam" id="PF17681">
    <property type="entry name" value="GCP_N_terminal"/>
    <property type="match status" value="1"/>
</dbReference>
<evidence type="ECO:0000256" key="1">
    <source>
        <dbReference type="ARBA" id="ARBA00010337"/>
    </source>
</evidence>
<dbReference type="GO" id="GO:0051321">
    <property type="term" value="P:meiotic cell cycle"/>
    <property type="evidence" value="ECO:0007669"/>
    <property type="project" value="TreeGrafter"/>
</dbReference>
<dbReference type="PANTHER" id="PTHR19302">
    <property type="entry name" value="GAMMA TUBULIN COMPLEX PROTEIN"/>
    <property type="match status" value="1"/>
</dbReference>
<dbReference type="GO" id="GO:0031122">
    <property type="term" value="P:cytoplasmic microtubule organization"/>
    <property type="evidence" value="ECO:0007669"/>
    <property type="project" value="TreeGrafter"/>
</dbReference>
<reference evidence="8 9" key="1">
    <citation type="submission" date="2014-03" db="EMBL/GenBank/DDBJ databases">
        <title>The genome of Kluyveromyces dobzhanskii.</title>
        <authorList>
            <person name="Nystedt B."/>
            <person name="Astrom S."/>
        </authorList>
    </citation>
    <scope>NUCLEOTIDE SEQUENCE [LARGE SCALE GENOMIC DNA]</scope>
    <source>
        <strain evidence="8 9">CBS 2104</strain>
    </source>
</reference>
<dbReference type="InterPro" id="IPR042241">
    <property type="entry name" value="GCP_C_sf"/>
</dbReference>
<comment type="subcellular location">
    <subcellularLocation>
        <location evidence="5">Cytoplasm</location>
        <location evidence="5">Cytoskeleton</location>
        <location evidence="5">Microtubule organizing center</location>
    </subcellularLocation>
</comment>
<dbReference type="GO" id="GO:0051225">
    <property type="term" value="P:spindle assembly"/>
    <property type="evidence" value="ECO:0007669"/>
    <property type="project" value="TreeGrafter"/>
</dbReference>
<dbReference type="EMBL" id="CCBQ010000047">
    <property type="protein sequence ID" value="CDO96450.1"/>
    <property type="molecule type" value="Genomic_DNA"/>
</dbReference>
<evidence type="ECO:0000256" key="5">
    <source>
        <dbReference type="RuleBase" id="RU363050"/>
    </source>
</evidence>
<dbReference type="GO" id="GO:0007020">
    <property type="term" value="P:microtubule nucleation"/>
    <property type="evidence" value="ECO:0007669"/>
    <property type="project" value="InterPro"/>
</dbReference>
<keyword evidence="2 5" id="KW-0963">Cytoplasm</keyword>
<evidence type="ECO:0000259" key="6">
    <source>
        <dbReference type="Pfam" id="PF04130"/>
    </source>
</evidence>
<evidence type="ECO:0000256" key="4">
    <source>
        <dbReference type="ARBA" id="ARBA00023212"/>
    </source>
</evidence>
<dbReference type="GO" id="GO:0005816">
    <property type="term" value="C:spindle pole body"/>
    <property type="evidence" value="ECO:0007669"/>
    <property type="project" value="UniProtKB-ARBA"/>
</dbReference>
<dbReference type="GO" id="GO:0000922">
    <property type="term" value="C:spindle pole"/>
    <property type="evidence" value="ECO:0007669"/>
    <property type="project" value="InterPro"/>
</dbReference>
<feature type="domain" description="Gamma tubulin complex component protein N-terminal" evidence="7">
    <location>
        <begin position="173"/>
        <end position="443"/>
    </location>
</feature>
<dbReference type="PANTHER" id="PTHR19302:SF33">
    <property type="entry name" value="GAMMA-TUBULIN COMPLEX COMPONENT 5"/>
    <property type="match status" value="1"/>
</dbReference>
<dbReference type="InterPro" id="IPR041470">
    <property type="entry name" value="GCP_N"/>
</dbReference>
<proteinExistence type="inferred from homology"/>
<dbReference type="GO" id="GO:0000930">
    <property type="term" value="C:gamma-tubulin complex"/>
    <property type="evidence" value="ECO:0007669"/>
    <property type="project" value="TreeGrafter"/>
</dbReference>
<dbReference type="AlphaFoldDB" id="A0A0A8LDR2"/>
<dbReference type="Proteomes" id="UP000031516">
    <property type="component" value="Unassembled WGS sequence"/>
</dbReference>
<dbReference type="GO" id="GO:0000278">
    <property type="term" value="P:mitotic cell cycle"/>
    <property type="evidence" value="ECO:0007669"/>
    <property type="project" value="TreeGrafter"/>
</dbReference>
<keyword evidence="4 5" id="KW-0206">Cytoskeleton</keyword>
<dbReference type="InterPro" id="IPR007259">
    <property type="entry name" value="GCP"/>
</dbReference>
<evidence type="ECO:0000256" key="2">
    <source>
        <dbReference type="ARBA" id="ARBA00022490"/>
    </source>
</evidence>
<feature type="domain" description="Gamma tubulin complex component C-terminal" evidence="6">
    <location>
        <begin position="453"/>
        <end position="820"/>
    </location>
</feature>
<evidence type="ECO:0000259" key="7">
    <source>
        <dbReference type="Pfam" id="PF17681"/>
    </source>
</evidence>
<accession>A0A0A8LDR2</accession>
<sequence length="826" mass="96160">MDQEFGACVLHMLPTSVEDASSQQLIQDLYYSIKTSSEENVTRVLDFYKKLIVKRNQDLKKWSHLEFFAGIMCNLRSPEEKHQYLMQCFSLIDEGDDIRGTRETLSKDQVADIQRKPTESVYAESFENFEKISDKRSAVSYGGNGWQQGSSDATLQSLSDPYFSNMVLKVDIIKSIPYLVLGTPSTLFELKDKMFTIPGNIPNGESQQLHDIIEAGLLYLHLQIKVESLKRYTATSNLKVAFLTFIQSKLRDYSNFVNTFSSHLNPNDPFCFVYQHLYPEILKLRTYMTFIEKFDNFSGEELLTMFQLQKRNGDPVKEKFAADASNHLLQPYMNNIYSWLISGKISNTSSDFFVLPSDKQAMGVRLATEKIPKFIPPLVAKKIYIVGKSLRYLEQYCAEVEWVGKFANKYSFQFQLLGSSAIDQRLFEVVDQQYEEINYRINTTLQTTFYYFETLNLLKDILLMGKSDFIDCIIQNSEDLFNQPSQLLESHHLTKCLQTAVQQSSLRNRLNKFDNNLLINRLDARLLELAHGSSGWDVFTLDYLVDEPLSTVIDINQQGSRREYLRIFNFLWRIKKNEYIYEQEWRKNSSVLKLFRKLNHRAPLIRDLLNKVSMINVLKNQIQAFTKKIEQYCFENIIEHEFKKLLEELKGKNTDRVPPVNVKVLKNGVKVSNGILKPDRHFVEKYKELPASDTKGYFSYDLEDLKKAHSSFLSNILRHPLLYSGKGASLGTYTNQLYPTTLVLLMDMSYEFVLNYVELNNIIHEICIQINLNPAQNLPDQITRFNITSRKLLDQWRDFDNECNAYIKDLKWDENTEVNKLSKILH</sequence>
<organism evidence="8 9">
    <name type="scientific">Kluyveromyces dobzhanskii CBS 2104</name>
    <dbReference type="NCBI Taxonomy" id="1427455"/>
    <lineage>
        <taxon>Eukaryota</taxon>
        <taxon>Fungi</taxon>
        <taxon>Dikarya</taxon>
        <taxon>Ascomycota</taxon>
        <taxon>Saccharomycotina</taxon>
        <taxon>Saccharomycetes</taxon>
        <taxon>Saccharomycetales</taxon>
        <taxon>Saccharomycetaceae</taxon>
        <taxon>Kluyveromyces</taxon>
    </lineage>
</organism>
<evidence type="ECO:0000313" key="9">
    <source>
        <dbReference type="Proteomes" id="UP000031516"/>
    </source>
</evidence>
<dbReference type="Pfam" id="PF04130">
    <property type="entry name" value="GCP_C_terminal"/>
    <property type="match status" value="1"/>
</dbReference>
<keyword evidence="9" id="KW-1185">Reference proteome</keyword>
<comment type="caution">
    <text evidence="8">The sequence shown here is derived from an EMBL/GenBank/DDBJ whole genome shotgun (WGS) entry which is preliminary data.</text>
</comment>
<comment type="similarity">
    <text evidence="1 5">Belongs to the TUBGCP family.</text>
</comment>
<protein>
    <recommendedName>
        <fullName evidence="5">Spindle pole body component</fullName>
    </recommendedName>
</protein>
<gene>
    <name evidence="8" type="ORF">KLDO_g4654</name>
</gene>
<evidence type="ECO:0000256" key="3">
    <source>
        <dbReference type="ARBA" id="ARBA00022701"/>
    </source>
</evidence>
<dbReference type="GO" id="GO:0043015">
    <property type="term" value="F:gamma-tubulin binding"/>
    <property type="evidence" value="ECO:0007669"/>
    <property type="project" value="InterPro"/>
</dbReference>
<dbReference type="InterPro" id="IPR040457">
    <property type="entry name" value="GCP_C"/>
</dbReference>
<dbReference type="GO" id="GO:0005874">
    <property type="term" value="C:microtubule"/>
    <property type="evidence" value="ECO:0007669"/>
    <property type="project" value="UniProtKB-KW"/>
</dbReference>
<keyword evidence="3 5" id="KW-0493">Microtubule</keyword>
<name>A0A0A8LDR2_9SACH</name>
<evidence type="ECO:0000313" key="8">
    <source>
        <dbReference type="EMBL" id="CDO96450.1"/>
    </source>
</evidence>